<feature type="transmembrane region" description="Helical" evidence="1">
    <location>
        <begin position="52"/>
        <end position="75"/>
    </location>
</feature>
<dbReference type="AlphaFoldDB" id="A0A918YMK1"/>
<evidence type="ECO:0000313" key="2">
    <source>
        <dbReference type="EMBL" id="GHE08186.1"/>
    </source>
</evidence>
<comment type="caution">
    <text evidence="2">The sequence shown here is derived from an EMBL/GenBank/DDBJ whole genome shotgun (WGS) entry which is preliminary data.</text>
</comment>
<keyword evidence="1" id="KW-1133">Transmembrane helix</keyword>
<feature type="transmembrane region" description="Helical" evidence="1">
    <location>
        <begin position="81"/>
        <end position="101"/>
    </location>
</feature>
<keyword evidence="3" id="KW-1185">Reference proteome</keyword>
<sequence>MIGASGKQLVTLLLGGQWGGSAALVPILDLVSAVGLVAQFRARSSRPWARWGGKVVIHLVQLIVLIAGTSVALLLRCGVHGLMVAVLVSCLVKQVLFYAWLDRLFPASRRLVAQAYAQAAALTALIWLALWAVQQALEGRCPVALVLAAQWSAAGVLMLGCVRYGAGLHGMRVARERGLLPGMLSRMELKRRVDKPVSSAAHWRPTHSDQ</sequence>
<keyword evidence="1" id="KW-0472">Membrane</keyword>
<feature type="transmembrane region" description="Helical" evidence="1">
    <location>
        <begin position="20"/>
        <end position="40"/>
    </location>
</feature>
<proteinExistence type="predicted"/>
<dbReference type="EMBL" id="BMVG01000016">
    <property type="protein sequence ID" value="GHE08186.1"/>
    <property type="molecule type" value="Genomic_DNA"/>
</dbReference>
<feature type="transmembrane region" description="Helical" evidence="1">
    <location>
        <begin position="113"/>
        <end position="133"/>
    </location>
</feature>
<evidence type="ECO:0000313" key="3">
    <source>
        <dbReference type="Proteomes" id="UP000655443"/>
    </source>
</evidence>
<dbReference type="Proteomes" id="UP000655443">
    <property type="component" value="Unassembled WGS sequence"/>
</dbReference>
<accession>A0A918YMK1</accession>
<gene>
    <name evidence="2" type="ORF">GCM10010339_55580</name>
</gene>
<name>A0A918YMK1_9ACTN</name>
<keyword evidence="1" id="KW-0812">Transmembrane</keyword>
<organism evidence="2 3">
    <name type="scientific">Streptomyces alanosinicus</name>
    <dbReference type="NCBI Taxonomy" id="68171"/>
    <lineage>
        <taxon>Bacteria</taxon>
        <taxon>Bacillati</taxon>
        <taxon>Actinomycetota</taxon>
        <taxon>Actinomycetes</taxon>
        <taxon>Kitasatosporales</taxon>
        <taxon>Streptomycetaceae</taxon>
        <taxon>Streptomyces</taxon>
    </lineage>
</organism>
<reference evidence="2" key="1">
    <citation type="journal article" date="2014" name="Int. J. Syst. Evol. Microbiol.">
        <title>Complete genome sequence of Corynebacterium casei LMG S-19264T (=DSM 44701T), isolated from a smear-ripened cheese.</title>
        <authorList>
            <consortium name="US DOE Joint Genome Institute (JGI-PGF)"/>
            <person name="Walter F."/>
            <person name="Albersmeier A."/>
            <person name="Kalinowski J."/>
            <person name="Ruckert C."/>
        </authorList>
    </citation>
    <scope>NUCLEOTIDE SEQUENCE</scope>
    <source>
        <strain evidence="2">JCM 4714</strain>
    </source>
</reference>
<reference evidence="2" key="2">
    <citation type="submission" date="2020-09" db="EMBL/GenBank/DDBJ databases">
        <authorList>
            <person name="Sun Q."/>
            <person name="Ohkuma M."/>
        </authorList>
    </citation>
    <scope>NUCLEOTIDE SEQUENCE</scope>
    <source>
        <strain evidence="2">JCM 4714</strain>
    </source>
</reference>
<protein>
    <submittedName>
        <fullName evidence="2">Uncharacterized protein</fullName>
    </submittedName>
</protein>
<evidence type="ECO:0000256" key="1">
    <source>
        <dbReference type="SAM" id="Phobius"/>
    </source>
</evidence>
<feature type="transmembrane region" description="Helical" evidence="1">
    <location>
        <begin position="145"/>
        <end position="166"/>
    </location>
</feature>